<keyword evidence="1" id="KW-0472">Membrane</keyword>
<proteinExistence type="predicted"/>
<keyword evidence="1" id="KW-1133">Transmembrane helix</keyword>
<dbReference type="RefSeq" id="WP_237231577.1">
    <property type="nucleotide sequence ID" value="NZ_JAKKDV010000003.1"/>
</dbReference>
<keyword evidence="3" id="KW-1185">Reference proteome</keyword>
<feature type="transmembrane region" description="Helical" evidence="1">
    <location>
        <begin position="65"/>
        <end position="92"/>
    </location>
</feature>
<feature type="transmembrane region" description="Helical" evidence="1">
    <location>
        <begin position="28"/>
        <end position="53"/>
    </location>
</feature>
<feature type="transmembrane region" description="Helical" evidence="1">
    <location>
        <begin position="121"/>
        <end position="146"/>
    </location>
</feature>
<evidence type="ECO:0000256" key="1">
    <source>
        <dbReference type="SAM" id="Phobius"/>
    </source>
</evidence>
<accession>A0ABS9IJY0</accession>
<keyword evidence="1" id="KW-0812">Transmembrane</keyword>
<sequence length="149" mass="16595">MVEKSVFDSFELEVTQEIKGFLKETSSWSYFLSILGFVGIGFMVFGGIIMAFANSFSQLGGSSAYGFGYSVGIGLVYIVLALIYFFPVFYLFNFSKNIKRALSANNNTDFKRAFLNLKSHYKFMGIFTIVFISLYILAIIGVVAGASMF</sequence>
<dbReference type="Pfam" id="PF17319">
    <property type="entry name" value="DUF5362"/>
    <property type="match status" value="1"/>
</dbReference>
<dbReference type="EMBL" id="JAKKDV010000003">
    <property type="protein sequence ID" value="MCF7560898.1"/>
    <property type="molecule type" value="Genomic_DNA"/>
</dbReference>
<dbReference type="InterPro" id="IPR035287">
    <property type="entry name" value="DUF5362"/>
</dbReference>
<reference evidence="2 3" key="1">
    <citation type="submission" date="2022-01" db="EMBL/GenBank/DDBJ databases">
        <title>Draft genome sequence of Sabulilitoribacter multivorans KCTC 32326.</title>
        <authorList>
            <person name="Oh J.-S."/>
        </authorList>
    </citation>
    <scope>NUCLEOTIDE SEQUENCE [LARGE SCALE GENOMIC DNA]</scope>
    <source>
        <strain evidence="2 3">M-M16</strain>
    </source>
</reference>
<comment type="caution">
    <text evidence="2">The sequence shown here is derived from an EMBL/GenBank/DDBJ whole genome shotgun (WGS) entry which is preliminary data.</text>
</comment>
<protein>
    <submittedName>
        <fullName evidence="2">DUF5362 family protein</fullName>
    </submittedName>
</protein>
<name>A0ABS9IJY0_9FLAO</name>
<dbReference type="Proteomes" id="UP001200022">
    <property type="component" value="Unassembled WGS sequence"/>
</dbReference>
<evidence type="ECO:0000313" key="3">
    <source>
        <dbReference type="Proteomes" id="UP001200022"/>
    </source>
</evidence>
<gene>
    <name evidence="2" type="ORF">L3X39_09650</name>
</gene>
<evidence type="ECO:0000313" key="2">
    <source>
        <dbReference type="EMBL" id="MCF7560898.1"/>
    </source>
</evidence>
<organism evidence="2 3">
    <name type="scientific">Flaviramulus multivorans</name>
    <dbReference type="NCBI Taxonomy" id="1304750"/>
    <lineage>
        <taxon>Bacteria</taxon>
        <taxon>Pseudomonadati</taxon>
        <taxon>Bacteroidota</taxon>
        <taxon>Flavobacteriia</taxon>
        <taxon>Flavobacteriales</taxon>
        <taxon>Flavobacteriaceae</taxon>
        <taxon>Flaviramulus</taxon>
    </lineage>
</organism>